<keyword evidence="2" id="KW-1133">Transmembrane helix</keyword>
<feature type="transmembrane region" description="Helical" evidence="2">
    <location>
        <begin position="52"/>
        <end position="71"/>
    </location>
</feature>
<sequence length="461" mass="45783">MMEIDWGNPGFIRLYGLVFALAAVFTMVQWLISVVKRVVRGAPIAQAAMENVGYLLMSVAVAAFMPLAVAYTVDFIDSAAAKILDDYLAQLFVGGTLVFNAMGALLLLLPGVGVVIAIPIGFMILLAVFGLWVMLVVRNALILLGLIFGPLVFAGLVDKDLWGHTRKWVGIMGGIIASKLCIYLALALAGALLGGVGDSLDRITLPQAIGTCLTFMALLFIALFMPFQIAKWLPFVGDEIQAMAHVKDEAGQRAKAAKAKQDDMKAKAASKKAGGGGGGGGTGAAMGMAAKAAPPVAIASAVKEVGDQVRDQAIQAAKDGANNASGDGGGGGQQGGGQQGGSGRGKGPGGLGGSPRGGGRGGSGGGGGGGGARRPAPAPPPRSSAPSSKPGGAPRPPARQGGGAPTSPARQGGGAPPPPAPAPPPPPRPARQGGGAPPPPAPAPPPPPPPTPAPPPPPPAS</sequence>
<feature type="transmembrane region" description="Helical" evidence="2">
    <location>
        <begin position="169"/>
        <end position="193"/>
    </location>
</feature>
<feature type="region of interest" description="Disordered" evidence="1">
    <location>
        <begin position="254"/>
        <end position="285"/>
    </location>
</feature>
<feature type="compositionally biased region" description="Gly residues" evidence="1">
    <location>
        <begin position="273"/>
        <end position="284"/>
    </location>
</feature>
<comment type="caution">
    <text evidence="3">The sequence shown here is derived from an EMBL/GenBank/DDBJ whole genome shotgun (WGS) entry which is preliminary data.</text>
</comment>
<organism evidence="3 4">
    <name type="scientific">Streptomyces luteosporeus</name>
    <dbReference type="NCBI Taxonomy" id="173856"/>
    <lineage>
        <taxon>Bacteria</taxon>
        <taxon>Bacillati</taxon>
        <taxon>Actinomycetota</taxon>
        <taxon>Actinomycetes</taxon>
        <taxon>Kitasatosporales</taxon>
        <taxon>Streptomycetaceae</taxon>
        <taxon>Streptomyces</taxon>
    </lineage>
</organism>
<accession>A0ABP6GBX2</accession>
<keyword evidence="2" id="KW-0472">Membrane</keyword>
<feature type="transmembrane region" description="Helical" evidence="2">
    <location>
        <begin position="114"/>
        <end position="134"/>
    </location>
</feature>
<feature type="region of interest" description="Disordered" evidence="1">
    <location>
        <begin position="319"/>
        <end position="461"/>
    </location>
</feature>
<evidence type="ECO:0000313" key="3">
    <source>
        <dbReference type="EMBL" id="GAA2720391.1"/>
    </source>
</evidence>
<feature type="compositionally biased region" description="Pro residues" evidence="1">
    <location>
        <begin position="436"/>
        <end position="461"/>
    </location>
</feature>
<evidence type="ECO:0000256" key="1">
    <source>
        <dbReference type="SAM" id="MobiDB-lite"/>
    </source>
</evidence>
<keyword evidence="2" id="KW-0812">Transmembrane</keyword>
<gene>
    <name evidence="3" type="ORF">GCM10010315_40690</name>
</gene>
<evidence type="ECO:0000313" key="4">
    <source>
        <dbReference type="Proteomes" id="UP001500886"/>
    </source>
</evidence>
<dbReference type="EMBL" id="BAAASL010000015">
    <property type="protein sequence ID" value="GAA2720391.1"/>
    <property type="molecule type" value="Genomic_DNA"/>
</dbReference>
<protein>
    <recommendedName>
        <fullName evidence="5">Type IV secretion system protein</fullName>
    </recommendedName>
</protein>
<dbReference type="RefSeq" id="WP_344436805.1">
    <property type="nucleotide sequence ID" value="NZ_BAAASL010000015.1"/>
</dbReference>
<feature type="transmembrane region" description="Helical" evidence="2">
    <location>
        <begin position="205"/>
        <end position="225"/>
    </location>
</feature>
<feature type="transmembrane region" description="Helical" evidence="2">
    <location>
        <begin position="12"/>
        <end position="32"/>
    </location>
</feature>
<feature type="compositionally biased region" description="Pro residues" evidence="1">
    <location>
        <begin position="415"/>
        <end position="429"/>
    </location>
</feature>
<proteinExistence type="predicted"/>
<feature type="transmembrane region" description="Helical" evidence="2">
    <location>
        <begin position="91"/>
        <end position="109"/>
    </location>
</feature>
<evidence type="ECO:0008006" key="5">
    <source>
        <dbReference type="Google" id="ProtNLM"/>
    </source>
</evidence>
<dbReference type="PRINTS" id="PR01217">
    <property type="entry name" value="PRICHEXTENSN"/>
</dbReference>
<name>A0ABP6GBX2_9ACTN</name>
<reference evidence="4" key="1">
    <citation type="journal article" date="2019" name="Int. J. Syst. Evol. Microbiol.">
        <title>The Global Catalogue of Microorganisms (GCM) 10K type strain sequencing project: providing services to taxonomists for standard genome sequencing and annotation.</title>
        <authorList>
            <consortium name="The Broad Institute Genomics Platform"/>
            <consortium name="The Broad Institute Genome Sequencing Center for Infectious Disease"/>
            <person name="Wu L."/>
            <person name="Ma J."/>
        </authorList>
    </citation>
    <scope>NUCLEOTIDE SEQUENCE [LARGE SCALE GENOMIC DNA]</scope>
    <source>
        <strain evidence="4">JCM 4542</strain>
    </source>
</reference>
<feature type="compositionally biased region" description="Gly residues" evidence="1">
    <location>
        <begin position="326"/>
        <end position="372"/>
    </location>
</feature>
<dbReference type="Proteomes" id="UP001500886">
    <property type="component" value="Unassembled WGS sequence"/>
</dbReference>
<feature type="transmembrane region" description="Helical" evidence="2">
    <location>
        <begin position="140"/>
        <end position="157"/>
    </location>
</feature>
<evidence type="ECO:0000256" key="2">
    <source>
        <dbReference type="SAM" id="Phobius"/>
    </source>
</evidence>
<keyword evidence="4" id="KW-1185">Reference proteome</keyword>